<organism evidence="2 3">
    <name type="scientific">Liparis tanakae</name>
    <name type="common">Tanaka's snailfish</name>
    <dbReference type="NCBI Taxonomy" id="230148"/>
    <lineage>
        <taxon>Eukaryota</taxon>
        <taxon>Metazoa</taxon>
        <taxon>Chordata</taxon>
        <taxon>Craniata</taxon>
        <taxon>Vertebrata</taxon>
        <taxon>Euteleostomi</taxon>
        <taxon>Actinopterygii</taxon>
        <taxon>Neopterygii</taxon>
        <taxon>Teleostei</taxon>
        <taxon>Neoteleostei</taxon>
        <taxon>Acanthomorphata</taxon>
        <taxon>Eupercaria</taxon>
        <taxon>Perciformes</taxon>
        <taxon>Cottioidei</taxon>
        <taxon>Cottales</taxon>
        <taxon>Liparidae</taxon>
        <taxon>Liparis</taxon>
    </lineage>
</organism>
<dbReference type="EMBL" id="SRLO01001664">
    <property type="protein sequence ID" value="TNN36078.1"/>
    <property type="molecule type" value="Genomic_DNA"/>
</dbReference>
<gene>
    <name evidence="2" type="ORF">EYF80_053755</name>
</gene>
<dbReference type="Proteomes" id="UP000314294">
    <property type="component" value="Unassembled WGS sequence"/>
</dbReference>
<name>A0A4Z2F4Q0_9TELE</name>
<keyword evidence="3" id="KW-1185">Reference proteome</keyword>
<protein>
    <submittedName>
        <fullName evidence="2">Uncharacterized protein</fullName>
    </submittedName>
</protein>
<evidence type="ECO:0000313" key="3">
    <source>
        <dbReference type="Proteomes" id="UP000314294"/>
    </source>
</evidence>
<evidence type="ECO:0000313" key="2">
    <source>
        <dbReference type="EMBL" id="TNN36078.1"/>
    </source>
</evidence>
<sequence length="105" mass="12319">MGNINIKMRERVTSKRRREGSKKNEGEARGEGERENRNERGKRAGGRSDNERREKKWIRGAGGAEMKGVERRRRRRSKTYHNGISLPSLGRKMKFSPKVHSMKRR</sequence>
<feature type="region of interest" description="Disordered" evidence="1">
    <location>
        <begin position="1"/>
        <end position="105"/>
    </location>
</feature>
<comment type="caution">
    <text evidence="2">The sequence shown here is derived from an EMBL/GenBank/DDBJ whole genome shotgun (WGS) entry which is preliminary data.</text>
</comment>
<feature type="compositionally biased region" description="Basic and acidic residues" evidence="1">
    <location>
        <begin position="21"/>
        <end position="54"/>
    </location>
</feature>
<feature type="compositionally biased region" description="Basic residues" evidence="1">
    <location>
        <begin position="70"/>
        <end position="79"/>
    </location>
</feature>
<evidence type="ECO:0000256" key="1">
    <source>
        <dbReference type="SAM" id="MobiDB-lite"/>
    </source>
</evidence>
<accession>A0A4Z2F4Q0</accession>
<proteinExistence type="predicted"/>
<reference evidence="2 3" key="1">
    <citation type="submission" date="2019-03" db="EMBL/GenBank/DDBJ databases">
        <title>First draft genome of Liparis tanakae, snailfish: a comprehensive survey of snailfish specific genes.</title>
        <authorList>
            <person name="Kim W."/>
            <person name="Song I."/>
            <person name="Jeong J.-H."/>
            <person name="Kim D."/>
            <person name="Kim S."/>
            <person name="Ryu S."/>
            <person name="Song J.Y."/>
            <person name="Lee S.K."/>
        </authorList>
    </citation>
    <scope>NUCLEOTIDE SEQUENCE [LARGE SCALE GENOMIC DNA]</scope>
    <source>
        <tissue evidence="2">Muscle</tissue>
    </source>
</reference>
<feature type="compositionally biased region" description="Basic residues" evidence="1">
    <location>
        <begin position="91"/>
        <end position="105"/>
    </location>
</feature>
<dbReference type="AlphaFoldDB" id="A0A4Z2F4Q0"/>